<dbReference type="PANTHER" id="PTHR36925:SF1">
    <property type="entry name" value="COBALT-PRECORRIN-6A REDUCTASE"/>
    <property type="match status" value="1"/>
</dbReference>
<dbReference type="UniPathway" id="UPA00148"/>
<proteinExistence type="predicted"/>
<dbReference type="GO" id="GO:0016994">
    <property type="term" value="F:precorrin-6A reductase activity"/>
    <property type="evidence" value="ECO:0007669"/>
    <property type="project" value="UniProtKB-EC"/>
</dbReference>
<protein>
    <submittedName>
        <fullName evidence="4">Precorrin-6A reductase</fullName>
        <ecNumber evidence="4">1.3.1.54</ecNumber>
    </submittedName>
</protein>
<dbReference type="GO" id="GO:0009236">
    <property type="term" value="P:cobalamin biosynthetic process"/>
    <property type="evidence" value="ECO:0007669"/>
    <property type="project" value="UniProtKB-UniPathway"/>
</dbReference>
<evidence type="ECO:0000256" key="2">
    <source>
        <dbReference type="ARBA" id="ARBA00022573"/>
    </source>
</evidence>
<dbReference type="PROSITE" id="PS51014">
    <property type="entry name" value="COBK_CBIJ"/>
    <property type="match status" value="1"/>
</dbReference>
<keyword evidence="3 4" id="KW-0560">Oxidoreductase</keyword>
<keyword evidence="2" id="KW-0169">Cobalamin biosynthesis</keyword>
<dbReference type="OrthoDB" id="9780707at2"/>
<dbReference type="Proteomes" id="UP000291269">
    <property type="component" value="Unassembled WGS sequence"/>
</dbReference>
<dbReference type="EMBL" id="SDOZ01000002">
    <property type="protein sequence ID" value="RXZ61324.1"/>
    <property type="molecule type" value="Genomic_DNA"/>
</dbReference>
<name>A0A4Q2K9N0_9FIRM</name>
<evidence type="ECO:0000313" key="4">
    <source>
        <dbReference type="EMBL" id="RXZ61324.1"/>
    </source>
</evidence>
<reference evidence="4 5" key="1">
    <citation type="journal article" date="2019" name="Gut">
        <title>Antibiotics-induced monodominance of a novel gut bacterial order.</title>
        <authorList>
            <person name="Hildebrand F."/>
            <person name="Moitinho-Silva L."/>
            <person name="Blasche S."/>
            <person name="Jahn M.T."/>
            <person name="Gossmann T.I."/>
            <person name="Heuerta-Cepas J."/>
            <person name="Hercog R."/>
            <person name="Luetge M."/>
            <person name="Bahram M."/>
            <person name="Pryszlak A."/>
            <person name="Alves R.J."/>
            <person name="Waszak S.M."/>
            <person name="Zhu A."/>
            <person name="Ye L."/>
            <person name="Costea P.I."/>
            <person name="Aalvink S."/>
            <person name="Belzer C."/>
            <person name="Forslund S.K."/>
            <person name="Sunagawa S."/>
            <person name="Hentschel U."/>
            <person name="Merten C."/>
            <person name="Patil K.R."/>
            <person name="Benes V."/>
            <person name="Bork P."/>
        </authorList>
    </citation>
    <scope>NUCLEOTIDE SEQUENCE [LARGE SCALE GENOMIC DNA]</scope>
    <source>
        <strain evidence="4 5">HDS1380</strain>
    </source>
</reference>
<dbReference type="AlphaFoldDB" id="A0A4Q2K9N0"/>
<dbReference type="EC" id="1.3.1.54" evidence="4"/>
<evidence type="ECO:0000256" key="1">
    <source>
        <dbReference type="ARBA" id="ARBA00004953"/>
    </source>
</evidence>
<accession>A0A4Q2K9N0</accession>
<evidence type="ECO:0000313" key="5">
    <source>
        <dbReference type="Proteomes" id="UP000291269"/>
    </source>
</evidence>
<dbReference type="Pfam" id="PF02571">
    <property type="entry name" value="CbiJ"/>
    <property type="match status" value="1"/>
</dbReference>
<dbReference type="PANTHER" id="PTHR36925">
    <property type="entry name" value="COBALT-PRECORRIN-6A REDUCTASE"/>
    <property type="match status" value="1"/>
</dbReference>
<gene>
    <name evidence="4" type="primary">cobK</name>
    <name evidence="4" type="ORF">ESZ91_02755</name>
</gene>
<comment type="caution">
    <text evidence="4">The sequence shown here is derived from an EMBL/GenBank/DDBJ whole genome shotgun (WGS) entry which is preliminary data.</text>
</comment>
<evidence type="ECO:0000256" key="3">
    <source>
        <dbReference type="ARBA" id="ARBA00023002"/>
    </source>
</evidence>
<keyword evidence="5" id="KW-1185">Reference proteome</keyword>
<dbReference type="InterPro" id="IPR003723">
    <property type="entry name" value="Precorrin-6x_reduct"/>
</dbReference>
<dbReference type="NCBIfam" id="TIGR00715">
    <property type="entry name" value="precor6x_red"/>
    <property type="match status" value="1"/>
</dbReference>
<organism evidence="4 5">
    <name type="scientific">Candidatus Borkfalkia ceftriaxoniphila</name>
    <dbReference type="NCBI Taxonomy" id="2508949"/>
    <lineage>
        <taxon>Bacteria</taxon>
        <taxon>Bacillati</taxon>
        <taxon>Bacillota</taxon>
        <taxon>Clostridia</taxon>
        <taxon>Christensenellales</taxon>
        <taxon>Christensenellaceae</taxon>
        <taxon>Candidatus Borkfalkia</taxon>
    </lineage>
</organism>
<comment type="pathway">
    <text evidence="1">Cofactor biosynthesis; adenosylcobalamin biosynthesis.</text>
</comment>
<sequence>MRSFTRSGDRMKKICLFSGTSEGRELAFSLARYEAELIVCTATGYGGSLSASPRARVCAGEMDCSEMERFFEREKFDCVIDATHPHARAVTQNIRDAASAANVKCFRVLRGLPAPDSDAVCVRSASEAAAYLSARNGRIFLTTGSRSLAAFAELADRIVARVLPRSESLRECEAIGLTPAQIIAMQGPFNEKENDFLMERYPCEWLVTKQAGQRGGTDAKIASAKRRGMGVVLILSPETEGESPSAVLQKVVREYKLARREQNGI</sequence>